<dbReference type="RefSeq" id="WP_164131328.1">
    <property type="nucleotide sequence ID" value="NZ_JAAGOX010000025.1"/>
</dbReference>
<comment type="caution">
    <text evidence="2">The sequence shown here is derived from an EMBL/GenBank/DDBJ whole genome shotgun (WGS) entry which is preliminary data.</text>
</comment>
<evidence type="ECO:0000256" key="1">
    <source>
        <dbReference type="SAM" id="Phobius"/>
    </source>
</evidence>
<gene>
    <name evidence="2" type="ORF">G0P99_15300</name>
</gene>
<keyword evidence="1" id="KW-1133">Transmembrane helix</keyword>
<keyword evidence="1" id="KW-0812">Transmembrane</keyword>
<dbReference type="EMBL" id="JAAGOX010000025">
    <property type="protein sequence ID" value="NDW46329.1"/>
    <property type="molecule type" value="Genomic_DNA"/>
</dbReference>
<accession>A0A6B2NV58</accession>
<evidence type="ECO:0000313" key="2">
    <source>
        <dbReference type="EMBL" id="NDW46329.1"/>
    </source>
</evidence>
<name>A0A6B2NV58_9RHOB</name>
<reference evidence="2" key="1">
    <citation type="submission" date="2020-02" db="EMBL/GenBank/DDBJ databases">
        <title>Delineation of the pyrene-degrading pathway in Roseobacter clade bacteria by genomic analysis.</title>
        <authorList>
            <person name="Zhou H."/>
            <person name="Wang H."/>
        </authorList>
    </citation>
    <scope>NUCLEOTIDE SEQUENCE</scope>
    <source>
        <strain evidence="2">PrR005</strain>
    </source>
</reference>
<organism evidence="2">
    <name type="scientific">Ruegeria sp. PrR005</name>
    <dbReference type="NCBI Taxonomy" id="2706882"/>
    <lineage>
        <taxon>Bacteria</taxon>
        <taxon>Pseudomonadati</taxon>
        <taxon>Pseudomonadota</taxon>
        <taxon>Alphaproteobacteria</taxon>
        <taxon>Rhodobacterales</taxon>
        <taxon>Roseobacteraceae</taxon>
        <taxon>Ruegeria</taxon>
    </lineage>
</organism>
<feature type="transmembrane region" description="Helical" evidence="1">
    <location>
        <begin position="20"/>
        <end position="39"/>
    </location>
</feature>
<keyword evidence="1" id="KW-0472">Membrane</keyword>
<protein>
    <submittedName>
        <fullName evidence="2">Uncharacterized protein</fullName>
    </submittedName>
</protein>
<sequence length="304" mass="33280">MDEQLYSCYSSHELKGVWPVFFFGLLATFGAAIAAVSLLDNDSDSHSTEREFEKDIEEEAESEHLDAGNVNLLDLVDVASPNSPDMPFEEISGRNNIPDNESAQRIDITSMDQPIYEGVTDPVPFSSDVVDDPAVCPDAENLSTNREVVSIEDVEALPTPLSDWSLDSSVATINGGADSEIDLAFPDDASGSLHVLSAPYQELQSNEPFSSVRVHTGQNIYFVPQGEQFPEDYSWSEEGGFLYRNDGEPDDENDFGRIKLVARIDNGTIGYQTEDTGDVRVTFDDRVGSPILTSNLSIQMGSFA</sequence>
<proteinExistence type="predicted"/>
<dbReference type="AlphaFoldDB" id="A0A6B2NV58"/>